<dbReference type="PANTHER" id="PTHR30328:SF54">
    <property type="entry name" value="HTH-TYPE TRANSCRIPTIONAL REPRESSOR SCO4008"/>
    <property type="match status" value="1"/>
</dbReference>
<reference evidence="5 6" key="1">
    <citation type="submission" date="2018-03" db="EMBL/GenBank/DDBJ databases">
        <title>Aquarubrobacter algicola gen. nov., sp. nov., a novel actinobacterium isolated from shallow eutrophic lake during the end of cyanobacterial harmful algal blooms.</title>
        <authorList>
            <person name="Chun S.J."/>
        </authorList>
    </citation>
    <scope>NUCLEOTIDE SEQUENCE [LARGE SCALE GENOMIC DNA]</scope>
    <source>
        <strain evidence="5 6">Seoho-28</strain>
    </source>
</reference>
<dbReference type="GO" id="GO:0003677">
    <property type="term" value="F:DNA binding"/>
    <property type="evidence" value="ECO:0007669"/>
    <property type="project" value="UniProtKB-UniRule"/>
</dbReference>
<protein>
    <recommendedName>
        <fullName evidence="4">HTH tetR-type domain-containing protein</fullName>
    </recommendedName>
</protein>
<dbReference type="Gene3D" id="1.10.357.10">
    <property type="entry name" value="Tetracycline Repressor, domain 2"/>
    <property type="match status" value="1"/>
</dbReference>
<organism evidence="5 6">
    <name type="scientific">Paraconexibacter algicola</name>
    <dbReference type="NCBI Taxonomy" id="2133960"/>
    <lineage>
        <taxon>Bacteria</taxon>
        <taxon>Bacillati</taxon>
        <taxon>Actinomycetota</taxon>
        <taxon>Thermoleophilia</taxon>
        <taxon>Solirubrobacterales</taxon>
        <taxon>Paraconexibacteraceae</taxon>
        <taxon>Paraconexibacter</taxon>
    </lineage>
</organism>
<evidence type="ECO:0000259" key="4">
    <source>
        <dbReference type="PROSITE" id="PS50977"/>
    </source>
</evidence>
<evidence type="ECO:0000313" key="5">
    <source>
        <dbReference type="EMBL" id="PTL60600.1"/>
    </source>
</evidence>
<name>A0A2T4UMY3_9ACTN</name>
<gene>
    <name evidence="5" type="ORF">C7Y72_13610</name>
</gene>
<dbReference type="InterPro" id="IPR041474">
    <property type="entry name" value="NicS_C"/>
</dbReference>
<sequence length="231" mass="24687">MAAQLTDQSGSTQSGPRRRRDADASREAILDAARDAFARDGYDGAAMGRIAADAGVSSALPAYFFGDKDGLYEAVVGRELDAREAALRPVADRVRALVADARRPLDDATLRRALAAIVGGYVGFLAERPAFVRLMAWEALNEGRRIGPARPPHSTAVQDALDVVLDGLAVPWPPAARRQLLVTTVGLCFFPDAHADTMLAGLGIDATAPRWRAARVRHVVDVLAAALRDRP</sequence>
<proteinExistence type="predicted"/>
<evidence type="ECO:0000256" key="1">
    <source>
        <dbReference type="ARBA" id="ARBA00023125"/>
    </source>
</evidence>
<dbReference type="GO" id="GO:0006355">
    <property type="term" value="P:regulation of DNA-templated transcription"/>
    <property type="evidence" value="ECO:0007669"/>
    <property type="project" value="UniProtKB-ARBA"/>
</dbReference>
<dbReference type="SUPFAM" id="SSF48498">
    <property type="entry name" value="Tetracyclin repressor-like, C-terminal domain"/>
    <property type="match status" value="1"/>
</dbReference>
<feature type="region of interest" description="Disordered" evidence="3">
    <location>
        <begin position="1"/>
        <end position="24"/>
    </location>
</feature>
<comment type="caution">
    <text evidence="5">The sequence shown here is derived from an EMBL/GenBank/DDBJ whole genome shotgun (WGS) entry which is preliminary data.</text>
</comment>
<evidence type="ECO:0000256" key="3">
    <source>
        <dbReference type="SAM" id="MobiDB-lite"/>
    </source>
</evidence>
<dbReference type="SUPFAM" id="SSF46689">
    <property type="entry name" value="Homeodomain-like"/>
    <property type="match status" value="1"/>
</dbReference>
<dbReference type="PROSITE" id="PS50977">
    <property type="entry name" value="HTH_TETR_2"/>
    <property type="match status" value="1"/>
</dbReference>
<dbReference type="PANTHER" id="PTHR30328">
    <property type="entry name" value="TRANSCRIPTIONAL REPRESSOR"/>
    <property type="match status" value="1"/>
</dbReference>
<dbReference type="InterPro" id="IPR009057">
    <property type="entry name" value="Homeodomain-like_sf"/>
</dbReference>
<dbReference type="PRINTS" id="PR00455">
    <property type="entry name" value="HTHTETR"/>
</dbReference>
<feature type="compositionally biased region" description="Polar residues" evidence="3">
    <location>
        <begin position="1"/>
        <end position="15"/>
    </location>
</feature>
<dbReference type="OrthoDB" id="5242433at2"/>
<feature type="DNA-binding region" description="H-T-H motif" evidence="2">
    <location>
        <begin position="46"/>
        <end position="65"/>
    </location>
</feature>
<keyword evidence="6" id="KW-1185">Reference proteome</keyword>
<dbReference type="Pfam" id="PF00440">
    <property type="entry name" value="TetR_N"/>
    <property type="match status" value="1"/>
</dbReference>
<evidence type="ECO:0000313" key="6">
    <source>
        <dbReference type="Proteomes" id="UP000240739"/>
    </source>
</evidence>
<dbReference type="InterPro" id="IPR001647">
    <property type="entry name" value="HTH_TetR"/>
</dbReference>
<keyword evidence="1 2" id="KW-0238">DNA-binding</keyword>
<evidence type="ECO:0000256" key="2">
    <source>
        <dbReference type="PROSITE-ProRule" id="PRU00335"/>
    </source>
</evidence>
<dbReference type="Proteomes" id="UP000240739">
    <property type="component" value="Unassembled WGS sequence"/>
</dbReference>
<dbReference type="InterPro" id="IPR036271">
    <property type="entry name" value="Tet_transcr_reg_TetR-rel_C_sf"/>
</dbReference>
<dbReference type="AlphaFoldDB" id="A0A2T4UMY3"/>
<dbReference type="InterPro" id="IPR050109">
    <property type="entry name" value="HTH-type_TetR-like_transc_reg"/>
</dbReference>
<dbReference type="Pfam" id="PF17938">
    <property type="entry name" value="TetR_C_29"/>
    <property type="match status" value="1"/>
</dbReference>
<accession>A0A2T4UMY3</accession>
<dbReference type="RefSeq" id="WP_107569384.1">
    <property type="nucleotide sequence ID" value="NZ_PYYB01000001.1"/>
</dbReference>
<dbReference type="EMBL" id="PYYB01000001">
    <property type="protein sequence ID" value="PTL60600.1"/>
    <property type="molecule type" value="Genomic_DNA"/>
</dbReference>
<feature type="domain" description="HTH tetR-type" evidence="4">
    <location>
        <begin position="23"/>
        <end position="83"/>
    </location>
</feature>